<proteinExistence type="predicted"/>
<sequence>MYASSLHKVVDKVVDKLLTCLKSIVDPKEAVTGALMGSLVATTAYTVIYANKDILFLALGEATTYGVLLGGLVSVMAGGFIRIWSQGRP</sequence>
<dbReference type="EMBL" id="CACVBM020001862">
    <property type="protein sequence ID" value="CAA7061317.1"/>
    <property type="molecule type" value="Genomic_DNA"/>
</dbReference>
<organism evidence="2 3">
    <name type="scientific">Microthlaspi erraticum</name>
    <dbReference type="NCBI Taxonomy" id="1685480"/>
    <lineage>
        <taxon>Eukaryota</taxon>
        <taxon>Viridiplantae</taxon>
        <taxon>Streptophyta</taxon>
        <taxon>Embryophyta</taxon>
        <taxon>Tracheophyta</taxon>
        <taxon>Spermatophyta</taxon>
        <taxon>Magnoliopsida</taxon>
        <taxon>eudicotyledons</taxon>
        <taxon>Gunneridae</taxon>
        <taxon>Pentapetalae</taxon>
        <taxon>rosids</taxon>
        <taxon>malvids</taxon>
        <taxon>Brassicales</taxon>
        <taxon>Brassicaceae</taxon>
        <taxon>Coluteocarpeae</taxon>
        <taxon>Microthlaspi</taxon>
    </lineage>
</organism>
<gene>
    <name evidence="2" type="ORF">MERR_LOCUS48553</name>
</gene>
<accession>A0A6D2L8W1</accession>
<dbReference type="Proteomes" id="UP000467841">
    <property type="component" value="Unassembled WGS sequence"/>
</dbReference>
<keyword evidence="1" id="KW-0472">Membrane</keyword>
<feature type="transmembrane region" description="Helical" evidence="1">
    <location>
        <begin position="62"/>
        <end position="84"/>
    </location>
</feature>
<protein>
    <submittedName>
        <fullName evidence="2">Uncharacterized protein</fullName>
    </submittedName>
</protein>
<reference evidence="2" key="1">
    <citation type="submission" date="2020-01" db="EMBL/GenBank/DDBJ databases">
        <authorList>
            <person name="Mishra B."/>
        </authorList>
    </citation>
    <scope>NUCLEOTIDE SEQUENCE [LARGE SCALE GENOMIC DNA]</scope>
</reference>
<keyword evidence="1" id="KW-1133">Transmembrane helix</keyword>
<keyword evidence="1" id="KW-0812">Transmembrane</keyword>
<comment type="caution">
    <text evidence="2">The sequence shown here is derived from an EMBL/GenBank/DDBJ whole genome shotgun (WGS) entry which is preliminary data.</text>
</comment>
<evidence type="ECO:0000256" key="1">
    <source>
        <dbReference type="SAM" id="Phobius"/>
    </source>
</evidence>
<keyword evidence="3" id="KW-1185">Reference proteome</keyword>
<feature type="transmembrane region" description="Helical" evidence="1">
    <location>
        <begin position="30"/>
        <end position="50"/>
    </location>
</feature>
<evidence type="ECO:0000313" key="3">
    <source>
        <dbReference type="Proteomes" id="UP000467841"/>
    </source>
</evidence>
<evidence type="ECO:0000313" key="2">
    <source>
        <dbReference type="EMBL" id="CAA7061317.1"/>
    </source>
</evidence>
<dbReference type="AlphaFoldDB" id="A0A6D2L8W1"/>
<name>A0A6D2L8W1_9BRAS</name>